<keyword evidence="3" id="KW-0902">Two-component regulatory system</keyword>
<evidence type="ECO:0000313" key="9">
    <source>
        <dbReference type="Proteomes" id="UP000607311"/>
    </source>
</evidence>
<feature type="transmembrane region" description="Helical" evidence="5">
    <location>
        <begin position="397"/>
        <end position="415"/>
    </location>
</feature>
<comment type="caution">
    <text evidence="8">The sequence shown here is derived from an EMBL/GenBank/DDBJ whole genome shotgun (WGS) entry which is preliminary data.</text>
</comment>
<protein>
    <recommendedName>
        <fullName evidence="10">Two-component system, NarL family, sensor histidine kinase DesK</fullName>
    </recommendedName>
</protein>
<feature type="compositionally biased region" description="Low complexity" evidence="4">
    <location>
        <begin position="662"/>
        <end position="674"/>
    </location>
</feature>
<dbReference type="InterPro" id="IPR011712">
    <property type="entry name" value="Sig_transdc_His_kin_sub3_dim/P"/>
</dbReference>
<feature type="region of interest" description="Disordered" evidence="4">
    <location>
        <begin position="642"/>
        <end position="674"/>
    </location>
</feature>
<feature type="transmembrane region" description="Helical" evidence="5">
    <location>
        <begin position="271"/>
        <end position="290"/>
    </location>
</feature>
<dbReference type="CDD" id="cd16917">
    <property type="entry name" value="HATPase_UhpB-NarQ-NarX-like"/>
    <property type="match status" value="1"/>
</dbReference>
<feature type="transmembrane region" description="Helical" evidence="5">
    <location>
        <begin position="370"/>
        <end position="390"/>
    </location>
</feature>
<dbReference type="GO" id="GO:0046983">
    <property type="term" value="F:protein dimerization activity"/>
    <property type="evidence" value="ECO:0007669"/>
    <property type="project" value="InterPro"/>
</dbReference>
<gene>
    <name evidence="8" type="ORF">Vse01_45090</name>
</gene>
<dbReference type="Proteomes" id="UP000607311">
    <property type="component" value="Unassembled WGS sequence"/>
</dbReference>
<keyword evidence="5" id="KW-0472">Membrane</keyword>
<dbReference type="SUPFAM" id="SSF55874">
    <property type="entry name" value="ATPase domain of HSP90 chaperone/DNA topoisomerase II/histidine kinase"/>
    <property type="match status" value="1"/>
</dbReference>
<evidence type="ECO:0000256" key="2">
    <source>
        <dbReference type="ARBA" id="ARBA00022777"/>
    </source>
</evidence>
<dbReference type="Gene3D" id="3.30.565.10">
    <property type="entry name" value="Histidine kinase-like ATPase, C-terminal domain"/>
    <property type="match status" value="1"/>
</dbReference>
<feature type="transmembrane region" description="Helical" evidence="5">
    <location>
        <begin position="15"/>
        <end position="34"/>
    </location>
</feature>
<feature type="domain" description="Histidine kinase/HSP90-like ATPase" evidence="6">
    <location>
        <begin position="543"/>
        <end position="641"/>
    </location>
</feature>
<keyword evidence="1" id="KW-0808">Transferase</keyword>
<keyword evidence="5" id="KW-0812">Transmembrane</keyword>
<dbReference type="InterPro" id="IPR036890">
    <property type="entry name" value="HATPase_C_sf"/>
</dbReference>
<dbReference type="InterPro" id="IPR050482">
    <property type="entry name" value="Sensor_HK_TwoCompSys"/>
</dbReference>
<keyword evidence="5" id="KW-1133">Transmembrane helix</keyword>
<dbReference type="Pfam" id="PF07730">
    <property type="entry name" value="HisKA_3"/>
    <property type="match status" value="1"/>
</dbReference>
<feature type="region of interest" description="Disordered" evidence="4">
    <location>
        <begin position="579"/>
        <end position="610"/>
    </location>
</feature>
<feature type="transmembrane region" description="Helical" evidence="5">
    <location>
        <begin position="296"/>
        <end position="315"/>
    </location>
</feature>
<dbReference type="AlphaFoldDB" id="A0A9W5XLA9"/>
<proteinExistence type="predicted"/>
<feature type="transmembrane region" description="Helical" evidence="5">
    <location>
        <begin position="142"/>
        <end position="163"/>
    </location>
</feature>
<name>A0A9W5XLA9_9ACTN</name>
<feature type="transmembrane region" description="Helical" evidence="5">
    <location>
        <begin position="41"/>
        <end position="58"/>
    </location>
</feature>
<evidence type="ECO:0000256" key="5">
    <source>
        <dbReference type="SAM" id="Phobius"/>
    </source>
</evidence>
<evidence type="ECO:0000256" key="4">
    <source>
        <dbReference type="SAM" id="MobiDB-lite"/>
    </source>
</evidence>
<evidence type="ECO:0000313" key="8">
    <source>
        <dbReference type="EMBL" id="GIJ35361.1"/>
    </source>
</evidence>
<keyword evidence="2" id="KW-0418">Kinase</keyword>
<evidence type="ECO:0000256" key="3">
    <source>
        <dbReference type="ARBA" id="ARBA00023012"/>
    </source>
</evidence>
<sequence>MDADRGPAPDAHRHSWVSATVFLCLTLPVGAGIAVHWAGPLAGVVTILAFALPLLYAVPATRPWWARHRALLLTTQALLTYLPFVLFGGDWVVGTSGLLGALLLLTVATPMSWLLFGVAVAAESVLRFAVVGLPHLTGLSETPLVLVLPVYVGMALFGLVRLAGIVTELDTARTELATLTVARERLRAAERLRVAVGDRLDTVLAHARAALATGSRRSDEARERLDEAARSARQALDQIRAAVAYDRPASMPDPSADHTTQPTLAPRLARLVLALVLAALAAEFTVSAVASSASTVVMAASVAAIVLLAVLQLYHSTAWRDGVRPRGWSYTLTGQLLLTCLGFVPAMHPSIHGLSGFVAGSALLLLPRPWGWLTFTVIQASIAVHAHVLPDLDTADLVYALLVTVTTGLVVHALSRMAALAVELDDVRRHLARMAAVRERIRVAQDTHDLLGMGLSAVALKCDLARRLIGRDDAAARAELQALTRLARQARADLRTVTADERVLSLSVELAAAAEVLAAAGVDAVVRAEPSVAQLPEQLDTVLATLLREAVTNVVRHAPARGCEITVEVSGDTVRLRVTNDGLPGTAGERGQLRPPGPDAPPDTGGHGLSNLAGRVADLAGRLSVRVHGGRFELTAWLPLPRVPPRQRGERAPVVGDSAHRPPVVGGSVPEPET</sequence>
<evidence type="ECO:0000259" key="6">
    <source>
        <dbReference type="Pfam" id="PF02518"/>
    </source>
</evidence>
<keyword evidence="9" id="KW-1185">Reference proteome</keyword>
<feature type="domain" description="Signal transduction histidine kinase subgroup 3 dimerisation and phosphoacceptor" evidence="7">
    <location>
        <begin position="439"/>
        <end position="499"/>
    </location>
</feature>
<evidence type="ECO:0008006" key="10">
    <source>
        <dbReference type="Google" id="ProtNLM"/>
    </source>
</evidence>
<accession>A0A9W5XLA9</accession>
<dbReference type="Gene3D" id="1.20.5.1930">
    <property type="match status" value="1"/>
</dbReference>
<feature type="transmembrane region" description="Helical" evidence="5">
    <location>
        <begin position="70"/>
        <end position="89"/>
    </location>
</feature>
<dbReference type="InterPro" id="IPR003594">
    <property type="entry name" value="HATPase_dom"/>
</dbReference>
<dbReference type="Pfam" id="PF02518">
    <property type="entry name" value="HATPase_c"/>
    <property type="match status" value="1"/>
</dbReference>
<dbReference type="GO" id="GO:0016020">
    <property type="term" value="C:membrane"/>
    <property type="evidence" value="ECO:0007669"/>
    <property type="project" value="InterPro"/>
</dbReference>
<feature type="transmembrane region" description="Helical" evidence="5">
    <location>
        <begin position="101"/>
        <end position="122"/>
    </location>
</feature>
<dbReference type="EMBL" id="BOPD01000029">
    <property type="protein sequence ID" value="GIJ35361.1"/>
    <property type="molecule type" value="Genomic_DNA"/>
</dbReference>
<feature type="transmembrane region" description="Helical" evidence="5">
    <location>
        <begin position="327"/>
        <end position="347"/>
    </location>
</feature>
<dbReference type="PANTHER" id="PTHR24421:SF63">
    <property type="entry name" value="SENSOR HISTIDINE KINASE DESK"/>
    <property type="match status" value="1"/>
</dbReference>
<reference evidence="8" key="1">
    <citation type="submission" date="2021-01" db="EMBL/GenBank/DDBJ databases">
        <title>Whole genome shotgun sequence of Verrucosispora sediminis NBRC 107745.</title>
        <authorList>
            <person name="Komaki H."/>
            <person name="Tamura T."/>
        </authorList>
    </citation>
    <scope>NUCLEOTIDE SEQUENCE</scope>
    <source>
        <strain evidence="8">NBRC 107745</strain>
    </source>
</reference>
<evidence type="ECO:0000256" key="1">
    <source>
        <dbReference type="ARBA" id="ARBA00022679"/>
    </source>
</evidence>
<organism evidence="8 9">
    <name type="scientific">Micromonospora sediminimaris</name>
    <dbReference type="NCBI Taxonomy" id="547162"/>
    <lineage>
        <taxon>Bacteria</taxon>
        <taxon>Bacillati</taxon>
        <taxon>Actinomycetota</taxon>
        <taxon>Actinomycetes</taxon>
        <taxon>Micromonosporales</taxon>
        <taxon>Micromonosporaceae</taxon>
        <taxon>Micromonospora</taxon>
    </lineage>
</organism>
<dbReference type="GO" id="GO:0000155">
    <property type="term" value="F:phosphorelay sensor kinase activity"/>
    <property type="evidence" value="ECO:0007669"/>
    <property type="project" value="InterPro"/>
</dbReference>
<evidence type="ECO:0000259" key="7">
    <source>
        <dbReference type="Pfam" id="PF07730"/>
    </source>
</evidence>
<dbReference type="PANTHER" id="PTHR24421">
    <property type="entry name" value="NITRATE/NITRITE SENSOR PROTEIN NARX-RELATED"/>
    <property type="match status" value="1"/>
</dbReference>